<evidence type="ECO:0000256" key="1">
    <source>
        <dbReference type="SAM" id="MobiDB-lite"/>
    </source>
</evidence>
<proteinExistence type="predicted"/>
<feature type="compositionally biased region" description="Polar residues" evidence="1">
    <location>
        <begin position="489"/>
        <end position="499"/>
    </location>
</feature>
<dbReference type="InterPro" id="IPR039537">
    <property type="entry name" value="Retrotran_Ty1/copia-like"/>
</dbReference>
<reference evidence="3 4" key="1">
    <citation type="journal article" date="2023" name="Life. Sci Alliance">
        <title>Evolutionary insights into 3D genome organization and epigenetic landscape of Vigna mungo.</title>
        <authorList>
            <person name="Junaid A."/>
            <person name="Singh B."/>
            <person name="Bhatia S."/>
        </authorList>
    </citation>
    <scope>NUCLEOTIDE SEQUENCE [LARGE SCALE GENOMIC DNA]</scope>
    <source>
        <strain evidence="3">Urdbean</strain>
    </source>
</reference>
<dbReference type="Pfam" id="PF25597">
    <property type="entry name" value="SH3_retrovirus"/>
    <property type="match status" value="1"/>
</dbReference>
<organism evidence="3 4">
    <name type="scientific">Vigna mungo</name>
    <name type="common">Black gram</name>
    <name type="synonym">Phaseolus mungo</name>
    <dbReference type="NCBI Taxonomy" id="3915"/>
    <lineage>
        <taxon>Eukaryota</taxon>
        <taxon>Viridiplantae</taxon>
        <taxon>Streptophyta</taxon>
        <taxon>Embryophyta</taxon>
        <taxon>Tracheophyta</taxon>
        <taxon>Spermatophyta</taxon>
        <taxon>Magnoliopsida</taxon>
        <taxon>eudicotyledons</taxon>
        <taxon>Gunneridae</taxon>
        <taxon>Pentapetalae</taxon>
        <taxon>rosids</taxon>
        <taxon>fabids</taxon>
        <taxon>Fabales</taxon>
        <taxon>Fabaceae</taxon>
        <taxon>Papilionoideae</taxon>
        <taxon>50 kb inversion clade</taxon>
        <taxon>NPAAA clade</taxon>
        <taxon>indigoferoid/millettioid clade</taxon>
        <taxon>Phaseoleae</taxon>
        <taxon>Vigna</taxon>
    </lineage>
</organism>
<dbReference type="InterPro" id="IPR012337">
    <property type="entry name" value="RNaseH-like_sf"/>
</dbReference>
<dbReference type="Proteomes" id="UP001374535">
    <property type="component" value="Chromosome 4"/>
</dbReference>
<dbReference type="AlphaFoldDB" id="A0AAQ3RZF9"/>
<dbReference type="SUPFAM" id="SSF53098">
    <property type="entry name" value="Ribonuclease H-like"/>
    <property type="match status" value="1"/>
</dbReference>
<gene>
    <name evidence="3" type="ORF">V8G54_011255</name>
</gene>
<sequence length="535" mass="60986">MAGLKDILKPDFLWDNVFEPFPYTERYFRFLKICLSLELEVTQGFCDPNPTEYVDSEKTEPNVNNFLDIDSVKGEFMKIIKNGYEAVHPVSFSAAKLMLRKGISTSILACLQCITSSMQTNLEELKQICAQNVTEKLELVHSDCLIQVETPGRMKFKKFKNLVERQSEKALKVPRTGGGGEYTSKELCEFYGAAGIEHEITPHTHLSTMAALIVSYLFNRSLTNRLKGVTPEEAWRGTKPNVAHLRVSGSLCFKHVPEQQRRKLCDKGVQLILIGFHSTGGYKLLDLETNQNVHVRRSSGTVQRPSRLRDYELLHDVDITAEKPFNFDEGATDENWWRAMKEEITSIEKNQNRDWLILLPRGLCRKQGLIMERFLQLLQPKDRSVSENGAQYIVAEYIAATGASCQVVWLETVLQELKPVIDLGRHPAPRGRSKHIETLFHFICDQFSLPLVLKGKQRICKKKEIIWKEAKGVWKSNDENNMQRKKWSSRPQGARNGNGSHYDKKQKVKIGLLTILLGLIGIRSSLDPGIREKDG</sequence>
<dbReference type="InterPro" id="IPR057670">
    <property type="entry name" value="SH3_retrovirus"/>
</dbReference>
<feature type="region of interest" description="Disordered" evidence="1">
    <location>
        <begin position="478"/>
        <end position="502"/>
    </location>
</feature>
<dbReference type="EMBL" id="CP144697">
    <property type="protein sequence ID" value="WVZ13689.1"/>
    <property type="molecule type" value="Genomic_DNA"/>
</dbReference>
<evidence type="ECO:0000259" key="2">
    <source>
        <dbReference type="Pfam" id="PF25597"/>
    </source>
</evidence>
<accession>A0AAQ3RZF9</accession>
<evidence type="ECO:0000313" key="4">
    <source>
        <dbReference type="Proteomes" id="UP001374535"/>
    </source>
</evidence>
<dbReference type="PANTHER" id="PTHR42648">
    <property type="entry name" value="TRANSPOSASE, PUTATIVE-RELATED"/>
    <property type="match status" value="1"/>
</dbReference>
<evidence type="ECO:0000313" key="3">
    <source>
        <dbReference type="EMBL" id="WVZ13689.1"/>
    </source>
</evidence>
<dbReference type="PANTHER" id="PTHR42648:SF18">
    <property type="entry name" value="RETROTRANSPOSON, UNCLASSIFIED-LIKE PROTEIN"/>
    <property type="match status" value="1"/>
</dbReference>
<name>A0AAQ3RZF9_VIGMU</name>
<keyword evidence="4" id="KW-1185">Reference proteome</keyword>
<protein>
    <recommendedName>
        <fullName evidence="2">Retroviral polymerase SH3-like domain-containing protein</fullName>
    </recommendedName>
</protein>
<feature type="domain" description="Retroviral polymerase SH3-like" evidence="2">
    <location>
        <begin position="250"/>
        <end position="296"/>
    </location>
</feature>